<keyword evidence="2" id="KW-1185">Reference proteome</keyword>
<dbReference type="Proteomes" id="UP000092445">
    <property type="component" value="Unassembled WGS sequence"/>
</dbReference>
<dbReference type="EnsemblMetazoa" id="GPAI023724-RA">
    <property type="protein sequence ID" value="GPAI023724-PA"/>
    <property type="gene ID" value="GPAI023724"/>
</dbReference>
<dbReference type="AlphaFoldDB" id="A0A1A9ZSL5"/>
<evidence type="ECO:0000313" key="1">
    <source>
        <dbReference type="EnsemblMetazoa" id="GPAI023724-PA"/>
    </source>
</evidence>
<reference evidence="1" key="2">
    <citation type="submission" date="2020-05" db="UniProtKB">
        <authorList>
            <consortium name="EnsemblMetazoa"/>
        </authorList>
    </citation>
    <scope>IDENTIFICATION</scope>
    <source>
        <strain evidence="1">IAEA</strain>
    </source>
</reference>
<sequence>MQMEAQAVKSVVENGNTVQNILSGGRYCRRAGTGAAVYMSIQNLLFIAKICTIENDNTIQSVTWDWLKPTVLEANTTSNTYFSNSTLQPHNFRIFRIGVIDITCSN</sequence>
<proteinExistence type="predicted"/>
<name>A0A1A9ZSL5_GLOPL</name>
<evidence type="ECO:0000313" key="2">
    <source>
        <dbReference type="Proteomes" id="UP000092445"/>
    </source>
</evidence>
<reference evidence="2" key="1">
    <citation type="submission" date="2014-03" db="EMBL/GenBank/DDBJ databases">
        <authorList>
            <person name="Aksoy S."/>
            <person name="Warren W."/>
            <person name="Wilson R.K."/>
        </authorList>
    </citation>
    <scope>NUCLEOTIDE SEQUENCE [LARGE SCALE GENOMIC DNA]</scope>
    <source>
        <strain evidence="2">IAEA</strain>
    </source>
</reference>
<accession>A0A1A9ZSL5</accession>
<dbReference type="VEuPathDB" id="VectorBase:GPAI023724"/>
<protein>
    <submittedName>
        <fullName evidence="1">Uncharacterized protein</fullName>
    </submittedName>
</protein>
<organism evidence="1 2">
    <name type="scientific">Glossina pallidipes</name>
    <name type="common">Tsetse fly</name>
    <dbReference type="NCBI Taxonomy" id="7398"/>
    <lineage>
        <taxon>Eukaryota</taxon>
        <taxon>Metazoa</taxon>
        <taxon>Ecdysozoa</taxon>
        <taxon>Arthropoda</taxon>
        <taxon>Hexapoda</taxon>
        <taxon>Insecta</taxon>
        <taxon>Pterygota</taxon>
        <taxon>Neoptera</taxon>
        <taxon>Endopterygota</taxon>
        <taxon>Diptera</taxon>
        <taxon>Brachycera</taxon>
        <taxon>Muscomorpha</taxon>
        <taxon>Hippoboscoidea</taxon>
        <taxon>Glossinidae</taxon>
        <taxon>Glossina</taxon>
    </lineage>
</organism>